<sequence>MENRLLQQPRGDGVYMFVRFPTDNGTSVGVVAQTVVLARRAIHNIRGRFVGIARKIWDMSPTAQMEEAVVVFWFENIQDAKTFFVSDNRMKQPDFPAPAGHCEAWAVVRFYTPPNELGVYGN</sequence>
<comment type="caution">
    <text evidence="1">The sequence shown here is derived from an EMBL/GenBank/DDBJ whole genome shotgun (WGS) entry which is preliminary data.</text>
</comment>
<reference evidence="1 2" key="1">
    <citation type="submission" date="2018-04" db="EMBL/GenBank/DDBJ databases">
        <title>The genome of golden apple snail Pomacea canaliculata provides insight into stress tolerance and invasive adaptation.</title>
        <authorList>
            <person name="Liu C."/>
            <person name="Liu B."/>
            <person name="Ren Y."/>
            <person name="Zhang Y."/>
            <person name="Wang H."/>
            <person name="Li S."/>
            <person name="Jiang F."/>
            <person name="Yin L."/>
            <person name="Zhang G."/>
            <person name="Qian W."/>
            <person name="Fan W."/>
        </authorList>
    </citation>
    <scope>NUCLEOTIDE SEQUENCE [LARGE SCALE GENOMIC DNA]</scope>
    <source>
        <strain evidence="1">SZHN2017</strain>
        <tissue evidence="1">Muscle</tissue>
    </source>
</reference>
<name>A0A2T7NH33_POMCA</name>
<evidence type="ECO:0000313" key="2">
    <source>
        <dbReference type="Proteomes" id="UP000245119"/>
    </source>
</evidence>
<evidence type="ECO:0000313" key="1">
    <source>
        <dbReference type="EMBL" id="PVD20466.1"/>
    </source>
</evidence>
<dbReference type="Proteomes" id="UP000245119">
    <property type="component" value="Linkage Group LG12"/>
</dbReference>
<accession>A0A2T7NH33</accession>
<gene>
    <name evidence="1" type="ORF">C0Q70_18622</name>
</gene>
<protein>
    <submittedName>
        <fullName evidence="1">Uncharacterized protein</fullName>
    </submittedName>
</protein>
<dbReference type="OrthoDB" id="6073809at2759"/>
<dbReference type="AlphaFoldDB" id="A0A2T7NH33"/>
<keyword evidence="2" id="KW-1185">Reference proteome</keyword>
<organism evidence="1 2">
    <name type="scientific">Pomacea canaliculata</name>
    <name type="common">Golden apple snail</name>
    <dbReference type="NCBI Taxonomy" id="400727"/>
    <lineage>
        <taxon>Eukaryota</taxon>
        <taxon>Metazoa</taxon>
        <taxon>Spiralia</taxon>
        <taxon>Lophotrochozoa</taxon>
        <taxon>Mollusca</taxon>
        <taxon>Gastropoda</taxon>
        <taxon>Caenogastropoda</taxon>
        <taxon>Architaenioglossa</taxon>
        <taxon>Ampullarioidea</taxon>
        <taxon>Ampullariidae</taxon>
        <taxon>Pomacea</taxon>
    </lineage>
</organism>
<dbReference type="EMBL" id="PZQS01000012">
    <property type="protein sequence ID" value="PVD20466.1"/>
    <property type="molecule type" value="Genomic_DNA"/>
</dbReference>
<proteinExistence type="predicted"/>